<dbReference type="PROSITE" id="PS50070">
    <property type="entry name" value="KRINGLE_2"/>
    <property type="match status" value="1"/>
</dbReference>
<evidence type="ECO:0000256" key="4">
    <source>
        <dbReference type="SAM" id="SignalP"/>
    </source>
</evidence>
<dbReference type="InterPro" id="IPR038178">
    <property type="entry name" value="Kringle_sf"/>
</dbReference>
<dbReference type="AlphaFoldDB" id="A0AAD9KIW6"/>
<comment type="caution">
    <text evidence="3">Lacks conserved residue(s) required for the propagation of feature annotation.</text>
</comment>
<evidence type="ECO:0000259" key="5">
    <source>
        <dbReference type="PROSITE" id="PS50070"/>
    </source>
</evidence>
<evidence type="ECO:0000256" key="1">
    <source>
        <dbReference type="ARBA" id="ARBA00022572"/>
    </source>
</evidence>
<keyword evidence="2" id="KW-1015">Disulfide bond</keyword>
<keyword evidence="4" id="KW-0732">Signal</keyword>
<gene>
    <name evidence="6" type="ORF">NP493_984g00012</name>
</gene>
<dbReference type="EMBL" id="JAODUO010000982">
    <property type="protein sequence ID" value="KAK2172216.1"/>
    <property type="molecule type" value="Genomic_DNA"/>
</dbReference>
<feature type="domain" description="Kringle" evidence="5">
    <location>
        <begin position="147"/>
        <end position="205"/>
    </location>
</feature>
<dbReference type="InterPro" id="IPR013806">
    <property type="entry name" value="Kringle-like"/>
</dbReference>
<feature type="signal peptide" evidence="4">
    <location>
        <begin position="1"/>
        <end position="23"/>
    </location>
</feature>
<proteinExistence type="predicted"/>
<name>A0AAD9KIW6_RIDPI</name>
<keyword evidence="7" id="KW-1185">Reference proteome</keyword>
<dbReference type="Proteomes" id="UP001209878">
    <property type="component" value="Unassembled WGS sequence"/>
</dbReference>
<sequence length="207" mass="23873">MSQIITCIIILTVLGTLFGIGFGDQNDHNNGGQYLRYARELLLSLRPRSASPQPSFAAELPPECECARNTVRRHRLRKRGRRRGVRQRFRRRSTRPPLPGVILGNVLSLRSRMDELHAIVKFLTEYRDANLLCFSEMWLDDTIASWHVHVDGFGAPPHNHPDCIPKTNRSNFCTNFMFSSCTKDDPWCYTMDPDKEWDYCDIPSCSE</sequence>
<evidence type="ECO:0000256" key="3">
    <source>
        <dbReference type="PROSITE-ProRule" id="PRU00121"/>
    </source>
</evidence>
<dbReference type="SUPFAM" id="SSF57440">
    <property type="entry name" value="Kringle-like"/>
    <property type="match status" value="1"/>
</dbReference>
<accession>A0AAD9KIW6</accession>
<keyword evidence="1 3" id="KW-0420">Kringle</keyword>
<comment type="caution">
    <text evidence="6">The sequence shown here is derived from an EMBL/GenBank/DDBJ whole genome shotgun (WGS) entry which is preliminary data.</text>
</comment>
<dbReference type="InterPro" id="IPR000001">
    <property type="entry name" value="Kringle"/>
</dbReference>
<evidence type="ECO:0000256" key="2">
    <source>
        <dbReference type="ARBA" id="ARBA00023157"/>
    </source>
</evidence>
<protein>
    <recommendedName>
        <fullName evidence="5">Kringle domain-containing protein</fullName>
    </recommendedName>
</protein>
<dbReference type="Gene3D" id="2.40.20.10">
    <property type="entry name" value="Plasminogen Kringle 4"/>
    <property type="match status" value="1"/>
</dbReference>
<feature type="chain" id="PRO_5042050098" description="Kringle domain-containing protein" evidence="4">
    <location>
        <begin position="24"/>
        <end position="207"/>
    </location>
</feature>
<evidence type="ECO:0000313" key="7">
    <source>
        <dbReference type="Proteomes" id="UP001209878"/>
    </source>
</evidence>
<reference evidence="6" key="1">
    <citation type="journal article" date="2023" name="Mol. Biol. Evol.">
        <title>Third-Generation Sequencing Reveals the Adaptive Role of the Epigenome in Three Deep-Sea Polychaetes.</title>
        <authorList>
            <person name="Perez M."/>
            <person name="Aroh O."/>
            <person name="Sun Y."/>
            <person name="Lan Y."/>
            <person name="Juniper S.K."/>
            <person name="Young C.R."/>
            <person name="Angers B."/>
            <person name="Qian P.Y."/>
        </authorList>
    </citation>
    <scope>NUCLEOTIDE SEQUENCE</scope>
    <source>
        <strain evidence="6">R07B-5</strain>
    </source>
</reference>
<organism evidence="6 7">
    <name type="scientific">Ridgeia piscesae</name>
    <name type="common">Tubeworm</name>
    <dbReference type="NCBI Taxonomy" id="27915"/>
    <lineage>
        <taxon>Eukaryota</taxon>
        <taxon>Metazoa</taxon>
        <taxon>Spiralia</taxon>
        <taxon>Lophotrochozoa</taxon>
        <taxon>Annelida</taxon>
        <taxon>Polychaeta</taxon>
        <taxon>Sedentaria</taxon>
        <taxon>Canalipalpata</taxon>
        <taxon>Sabellida</taxon>
        <taxon>Siboglinidae</taxon>
        <taxon>Ridgeia</taxon>
    </lineage>
</organism>
<evidence type="ECO:0000313" key="6">
    <source>
        <dbReference type="EMBL" id="KAK2172216.1"/>
    </source>
</evidence>